<accession>A0A8X7WHP2</accession>
<dbReference type="GO" id="GO:0000398">
    <property type="term" value="P:mRNA splicing, via spliceosome"/>
    <property type="evidence" value="ECO:0007669"/>
    <property type="project" value="TreeGrafter"/>
</dbReference>
<keyword evidence="4" id="KW-1185">Reference proteome</keyword>
<evidence type="ECO:0000256" key="1">
    <source>
        <dbReference type="ARBA" id="ARBA00004496"/>
    </source>
</evidence>
<evidence type="ECO:0000313" key="3">
    <source>
        <dbReference type="EMBL" id="KAG2331034.1"/>
    </source>
</evidence>
<comment type="subcellular location">
    <subcellularLocation>
        <location evidence="1">Cytoplasm</location>
    </subcellularLocation>
</comment>
<dbReference type="InterPro" id="IPR036322">
    <property type="entry name" value="WD40_repeat_dom_sf"/>
</dbReference>
<sequence>MEDNAKFCSCGGDQQVYYWDVSIGRVIRKFRSHDGEHHSLLPITYGDVSVGEETTISEDGREPKKARNA</sequence>
<dbReference type="EMBL" id="JAAMPC010000001">
    <property type="protein sequence ID" value="KAG2331034.1"/>
    <property type="molecule type" value="Genomic_DNA"/>
</dbReference>
<dbReference type="OrthoDB" id="71437at2759"/>
<dbReference type="GO" id="GO:0071013">
    <property type="term" value="C:catalytic step 2 spliceosome"/>
    <property type="evidence" value="ECO:0007669"/>
    <property type="project" value="TreeGrafter"/>
</dbReference>
<comment type="caution">
    <text evidence="3">The sequence shown here is derived from an EMBL/GenBank/DDBJ whole genome shotgun (WGS) entry which is preliminary data.</text>
</comment>
<name>A0A8X7WHP2_BRACI</name>
<dbReference type="GO" id="GO:0005737">
    <property type="term" value="C:cytoplasm"/>
    <property type="evidence" value="ECO:0007669"/>
    <property type="project" value="UniProtKB-SubCell"/>
</dbReference>
<evidence type="ECO:0000256" key="2">
    <source>
        <dbReference type="ARBA" id="ARBA00022490"/>
    </source>
</evidence>
<dbReference type="Proteomes" id="UP000886595">
    <property type="component" value="Unassembled WGS sequence"/>
</dbReference>
<reference evidence="3 4" key="1">
    <citation type="submission" date="2020-02" db="EMBL/GenBank/DDBJ databases">
        <authorList>
            <person name="Ma Q."/>
            <person name="Huang Y."/>
            <person name="Song X."/>
            <person name="Pei D."/>
        </authorList>
    </citation>
    <scope>NUCLEOTIDE SEQUENCE [LARGE SCALE GENOMIC DNA]</scope>
    <source>
        <strain evidence="3">Sxm20200214</strain>
        <tissue evidence="3">Leaf</tissue>
    </source>
</reference>
<keyword evidence="2" id="KW-0963">Cytoplasm</keyword>
<dbReference type="PANTHER" id="PTHR22842:SF3">
    <property type="entry name" value="WD REPEAT DOMAIN-CONTAINING PROTEIN 83"/>
    <property type="match status" value="1"/>
</dbReference>
<protein>
    <submittedName>
        <fullName evidence="3">Uncharacterized protein</fullName>
    </submittedName>
</protein>
<organism evidence="3 4">
    <name type="scientific">Brassica carinata</name>
    <name type="common">Ethiopian mustard</name>
    <name type="synonym">Abyssinian cabbage</name>
    <dbReference type="NCBI Taxonomy" id="52824"/>
    <lineage>
        <taxon>Eukaryota</taxon>
        <taxon>Viridiplantae</taxon>
        <taxon>Streptophyta</taxon>
        <taxon>Embryophyta</taxon>
        <taxon>Tracheophyta</taxon>
        <taxon>Spermatophyta</taxon>
        <taxon>Magnoliopsida</taxon>
        <taxon>eudicotyledons</taxon>
        <taxon>Gunneridae</taxon>
        <taxon>Pentapetalae</taxon>
        <taxon>rosids</taxon>
        <taxon>malvids</taxon>
        <taxon>Brassicales</taxon>
        <taxon>Brassicaceae</taxon>
        <taxon>Brassiceae</taxon>
        <taxon>Brassica</taxon>
    </lineage>
</organism>
<gene>
    <name evidence="3" type="ORF">Bca52824_002214</name>
</gene>
<dbReference type="AlphaFoldDB" id="A0A8X7WHP2"/>
<dbReference type="PANTHER" id="PTHR22842">
    <property type="entry name" value="WD40 REPEAT PROTEIN"/>
    <property type="match status" value="1"/>
</dbReference>
<evidence type="ECO:0000313" key="4">
    <source>
        <dbReference type="Proteomes" id="UP000886595"/>
    </source>
</evidence>
<dbReference type="SUPFAM" id="SSF50978">
    <property type="entry name" value="WD40 repeat-like"/>
    <property type="match status" value="1"/>
</dbReference>
<dbReference type="InterPro" id="IPR051980">
    <property type="entry name" value="WD_repeat_MORG1"/>
</dbReference>
<proteinExistence type="predicted"/>